<evidence type="ECO:0000313" key="4">
    <source>
        <dbReference type="Proteomes" id="UP000749559"/>
    </source>
</evidence>
<evidence type="ECO:0000313" key="3">
    <source>
        <dbReference type="EMBL" id="CAH1781981.1"/>
    </source>
</evidence>
<keyword evidence="1" id="KW-0472">Membrane</keyword>
<name>A0A8S4NLT9_OWEFU</name>
<dbReference type="EMBL" id="CAIIXF020000004">
    <property type="protein sequence ID" value="CAH1781981.1"/>
    <property type="molecule type" value="Genomic_DNA"/>
</dbReference>
<dbReference type="GO" id="GO:0005886">
    <property type="term" value="C:plasma membrane"/>
    <property type="evidence" value="ECO:0007669"/>
    <property type="project" value="TreeGrafter"/>
</dbReference>
<accession>A0A8S4NLT9</accession>
<dbReference type="InterPro" id="IPR053202">
    <property type="entry name" value="EGF_Rcpt_Signaling_Reg"/>
</dbReference>
<dbReference type="GO" id="GO:0016197">
    <property type="term" value="P:endosomal transport"/>
    <property type="evidence" value="ECO:0007669"/>
    <property type="project" value="TreeGrafter"/>
</dbReference>
<reference evidence="3" key="1">
    <citation type="submission" date="2022-03" db="EMBL/GenBank/DDBJ databases">
        <authorList>
            <person name="Martin C."/>
        </authorList>
    </citation>
    <scope>NUCLEOTIDE SEQUENCE</scope>
</reference>
<keyword evidence="4" id="KW-1185">Reference proteome</keyword>
<gene>
    <name evidence="3" type="ORF">OFUS_LOCUS8476</name>
</gene>
<protein>
    <recommendedName>
        <fullName evidence="2">Methyltransferase FkbM domain-containing protein</fullName>
    </recommendedName>
</protein>
<dbReference type="GO" id="GO:0005789">
    <property type="term" value="C:endoplasmic reticulum membrane"/>
    <property type="evidence" value="ECO:0007669"/>
    <property type="project" value="TreeGrafter"/>
</dbReference>
<dbReference type="SUPFAM" id="SSF53335">
    <property type="entry name" value="S-adenosyl-L-methionine-dependent methyltransferases"/>
    <property type="match status" value="1"/>
</dbReference>
<dbReference type="InterPro" id="IPR006342">
    <property type="entry name" value="FkbM_mtfrase"/>
</dbReference>
<feature type="non-terminal residue" evidence="3">
    <location>
        <position position="277"/>
    </location>
</feature>
<proteinExistence type="predicted"/>
<keyword evidence="1" id="KW-0812">Transmembrane</keyword>
<comment type="caution">
    <text evidence="3">The sequence shown here is derived from an EMBL/GenBank/DDBJ whole genome shotgun (WGS) entry which is preliminary data.</text>
</comment>
<dbReference type="GO" id="GO:0005794">
    <property type="term" value="C:Golgi apparatus"/>
    <property type="evidence" value="ECO:0007669"/>
    <property type="project" value="TreeGrafter"/>
</dbReference>
<dbReference type="GO" id="GO:0006888">
    <property type="term" value="P:endoplasmic reticulum to Golgi vesicle-mediated transport"/>
    <property type="evidence" value="ECO:0007669"/>
    <property type="project" value="TreeGrafter"/>
</dbReference>
<dbReference type="Pfam" id="PF05050">
    <property type="entry name" value="Methyltransf_21"/>
    <property type="match status" value="1"/>
</dbReference>
<dbReference type="AlphaFoldDB" id="A0A8S4NLT9"/>
<dbReference type="Proteomes" id="UP000749559">
    <property type="component" value="Unassembled WGS sequence"/>
</dbReference>
<dbReference type="PANTHER" id="PTHR34009:SF2">
    <property type="entry name" value="PROTEIN STAR"/>
    <property type="match status" value="1"/>
</dbReference>
<dbReference type="OrthoDB" id="6352234at2759"/>
<dbReference type="GO" id="GO:0031902">
    <property type="term" value="C:late endosome membrane"/>
    <property type="evidence" value="ECO:0007669"/>
    <property type="project" value="TreeGrafter"/>
</dbReference>
<dbReference type="PANTHER" id="PTHR34009">
    <property type="entry name" value="PROTEIN STAR"/>
    <property type="match status" value="1"/>
</dbReference>
<dbReference type="InterPro" id="IPR029063">
    <property type="entry name" value="SAM-dependent_MTases_sf"/>
</dbReference>
<evidence type="ECO:0000259" key="2">
    <source>
        <dbReference type="Pfam" id="PF05050"/>
    </source>
</evidence>
<keyword evidence="1" id="KW-1133">Transmembrane helix</keyword>
<organism evidence="3 4">
    <name type="scientific">Owenia fusiformis</name>
    <name type="common">Polychaete worm</name>
    <dbReference type="NCBI Taxonomy" id="6347"/>
    <lineage>
        <taxon>Eukaryota</taxon>
        <taxon>Metazoa</taxon>
        <taxon>Spiralia</taxon>
        <taxon>Lophotrochozoa</taxon>
        <taxon>Annelida</taxon>
        <taxon>Polychaeta</taxon>
        <taxon>Sedentaria</taxon>
        <taxon>Canalipalpata</taxon>
        <taxon>Sabellida</taxon>
        <taxon>Oweniida</taxon>
        <taxon>Oweniidae</taxon>
        <taxon>Owenia</taxon>
    </lineage>
</organism>
<evidence type="ECO:0000256" key="1">
    <source>
        <dbReference type="SAM" id="Phobius"/>
    </source>
</evidence>
<feature type="domain" description="Methyltransferase FkbM" evidence="2">
    <location>
        <begin position="194"/>
        <end position="264"/>
    </location>
</feature>
<sequence>MGLQANSQARNFALVILSIGLLATVFYGFHRQDRMCLIDPGNRDDPRDVRIVPNETPSLNIGKGKALSQEEIDGLFKETTAQDDPVLIRYIAQSRIDLPSYQPYDLDGPSHRDFSRGQSGLAEKLLPDVERGFFVECGALDGEGRSNSLYFERERHWEGLLIEADPLNYKDVVRRKRKAYASNSCLSPFPYPSKVDCFTLYSFMLALNRTVIDFFSLDVEGSELPILKTIPFDKLTIKALTVEFVHGQGDPKADIVDYLKQFNYVHKGTVTRGDWTA</sequence>
<feature type="transmembrane region" description="Helical" evidence="1">
    <location>
        <begin position="12"/>
        <end position="29"/>
    </location>
</feature>